<reference evidence="10" key="1">
    <citation type="journal article" date="2014" name="Science">
        <title>The coffee genome provides insight into the convergent evolution of caffeine biosynthesis.</title>
        <authorList>
            <person name="Denoeud F."/>
            <person name="Carretero-Paulet L."/>
            <person name="Dereeper A."/>
            <person name="Droc G."/>
            <person name="Guyot R."/>
            <person name="Pietrella M."/>
            <person name="Zheng C."/>
            <person name="Alberti A."/>
            <person name="Anthony F."/>
            <person name="Aprea G."/>
            <person name="Aury J.M."/>
            <person name="Bento P."/>
            <person name="Bernard M."/>
            <person name="Bocs S."/>
            <person name="Campa C."/>
            <person name="Cenci A."/>
            <person name="Combes M.C."/>
            <person name="Crouzillat D."/>
            <person name="Da Silva C."/>
            <person name="Daddiego L."/>
            <person name="De Bellis F."/>
            <person name="Dussert S."/>
            <person name="Garsmeur O."/>
            <person name="Gayraud T."/>
            <person name="Guignon V."/>
            <person name="Jahn K."/>
            <person name="Jamilloux V."/>
            <person name="Joet T."/>
            <person name="Labadie K."/>
            <person name="Lan T."/>
            <person name="Leclercq J."/>
            <person name="Lepelley M."/>
            <person name="Leroy T."/>
            <person name="Li L.T."/>
            <person name="Librado P."/>
            <person name="Lopez L."/>
            <person name="Munoz A."/>
            <person name="Noel B."/>
            <person name="Pallavicini A."/>
            <person name="Perrotta G."/>
            <person name="Poncet V."/>
            <person name="Pot D."/>
            <person name="Priyono X."/>
            <person name="Rigoreau M."/>
            <person name="Rouard M."/>
            <person name="Rozas J."/>
            <person name="Tranchant-Dubreuil C."/>
            <person name="VanBuren R."/>
            <person name="Zhang Q."/>
            <person name="Andrade A.C."/>
            <person name="Argout X."/>
            <person name="Bertrand B."/>
            <person name="de Kochko A."/>
            <person name="Graziosi G."/>
            <person name="Henry R.J."/>
            <person name="Jayarama X."/>
            <person name="Ming R."/>
            <person name="Nagai C."/>
            <person name="Rounsley S."/>
            <person name="Sankoff D."/>
            <person name="Giuliano G."/>
            <person name="Albert V.A."/>
            <person name="Wincker P."/>
            <person name="Lashermes P."/>
        </authorList>
    </citation>
    <scope>NUCLEOTIDE SEQUENCE [LARGE SCALE GENOMIC DNA]</scope>
    <source>
        <strain evidence="10">cv. DH200-94</strain>
    </source>
</reference>
<feature type="compositionally biased region" description="Pro residues" evidence="7">
    <location>
        <begin position="21"/>
        <end position="33"/>
    </location>
</feature>
<dbReference type="InParanoid" id="A0A068V5U4"/>
<feature type="region of interest" description="Disordered" evidence="7">
    <location>
        <begin position="1"/>
        <end position="56"/>
    </location>
</feature>
<sequence length="330" mass="36301">MSDEDDAGLPPTSTNTKPTTPTSPSPSPPPPPSSSADIFPPHPPPRPSTTTKATSFPIREDCWSEDATHTLIEAWGSHYLDLNRGNLRQKHWQEVADAVNADHAHTKKLHRTDIQCKNRIDTLKKKYKLEKAKFLQSNGRVVSTWPFFASLDSLIGDSFIKANAPPSGTPPFPVLPPLPSAVPVGPRSKRPAPAQAMGEEAVFRRNFSAMAAAAAAVAEDDEDEEESDTSSAAAVGLGSGGMRRKKRRGAAGKVAAEGYRKLAEAIRGFADIYERVEEAKQRQMVELEKQRMQFAKDLEIQRMKLFMESQVQLEKLKRSKRNSQSGDGYL</sequence>
<dbReference type="FunFam" id="1.10.10.60:FF:000104">
    <property type="entry name" value="trihelix transcription factor ASIL2"/>
    <property type="match status" value="1"/>
</dbReference>
<dbReference type="Gene3D" id="1.10.10.60">
    <property type="entry name" value="Homeodomain-like"/>
    <property type="match status" value="1"/>
</dbReference>
<keyword evidence="3" id="KW-0175">Coiled coil</keyword>
<feature type="compositionally biased region" description="Acidic residues" evidence="7">
    <location>
        <begin position="218"/>
        <end position="228"/>
    </location>
</feature>
<feature type="compositionally biased region" description="Low complexity" evidence="7">
    <location>
        <begin position="10"/>
        <end position="20"/>
    </location>
</feature>
<dbReference type="STRING" id="49390.A0A068V5U4"/>
<gene>
    <name evidence="9" type="ORF">GSCOC_T00016856001</name>
</gene>
<dbReference type="Proteomes" id="UP000295252">
    <property type="component" value="Chromosome VII"/>
</dbReference>
<evidence type="ECO:0000256" key="3">
    <source>
        <dbReference type="ARBA" id="ARBA00023054"/>
    </source>
</evidence>
<evidence type="ECO:0000259" key="8">
    <source>
        <dbReference type="Pfam" id="PF13837"/>
    </source>
</evidence>
<keyword evidence="2" id="KW-0805">Transcription regulation</keyword>
<protein>
    <recommendedName>
        <fullName evidence="8">Myb/SANT-like DNA-binding domain-containing protein</fullName>
    </recommendedName>
</protein>
<proteinExistence type="predicted"/>
<dbReference type="GO" id="GO:0000976">
    <property type="term" value="F:transcription cis-regulatory region binding"/>
    <property type="evidence" value="ECO:0007669"/>
    <property type="project" value="TreeGrafter"/>
</dbReference>
<dbReference type="PhylomeDB" id="A0A068V5U4"/>
<dbReference type="PANTHER" id="PTHR31307">
    <property type="entry name" value="TRIHELIX TRANSCRIPTION FACTOR ASIL2"/>
    <property type="match status" value="1"/>
</dbReference>
<evidence type="ECO:0000256" key="4">
    <source>
        <dbReference type="ARBA" id="ARBA00023125"/>
    </source>
</evidence>
<keyword evidence="5" id="KW-0804">Transcription</keyword>
<evidence type="ECO:0000313" key="10">
    <source>
        <dbReference type="Proteomes" id="UP000295252"/>
    </source>
</evidence>
<comment type="subcellular location">
    <subcellularLocation>
        <location evidence="1">Nucleus</location>
    </subcellularLocation>
</comment>
<keyword evidence="4" id="KW-0238">DNA-binding</keyword>
<dbReference type="OrthoDB" id="2019351at2759"/>
<dbReference type="InterPro" id="IPR044823">
    <property type="entry name" value="ASIL1/2-like"/>
</dbReference>
<keyword evidence="6" id="KW-0539">Nucleus</keyword>
<feature type="region of interest" description="Disordered" evidence="7">
    <location>
        <begin position="217"/>
        <end position="251"/>
    </location>
</feature>
<keyword evidence="10" id="KW-1185">Reference proteome</keyword>
<evidence type="ECO:0000256" key="1">
    <source>
        <dbReference type="ARBA" id="ARBA00004123"/>
    </source>
</evidence>
<dbReference type="EMBL" id="HG739196">
    <property type="protein sequence ID" value="CDP15937.1"/>
    <property type="molecule type" value="Genomic_DNA"/>
</dbReference>
<evidence type="ECO:0000256" key="5">
    <source>
        <dbReference type="ARBA" id="ARBA00023163"/>
    </source>
</evidence>
<feature type="domain" description="Myb/SANT-like DNA-binding" evidence="8">
    <location>
        <begin position="61"/>
        <end position="154"/>
    </location>
</feature>
<dbReference type="Gramene" id="CDP15937">
    <property type="protein sequence ID" value="CDP15937"/>
    <property type="gene ID" value="GSCOC_T00016856001"/>
</dbReference>
<dbReference type="OMA" id="IYERVEM"/>
<dbReference type="Pfam" id="PF13837">
    <property type="entry name" value="Myb_DNA-bind_4"/>
    <property type="match status" value="1"/>
</dbReference>
<evidence type="ECO:0000256" key="6">
    <source>
        <dbReference type="ARBA" id="ARBA00023242"/>
    </source>
</evidence>
<accession>A0A068V5U4</accession>
<dbReference type="FunCoup" id="A0A068V5U4">
    <property type="interactions" value="113"/>
</dbReference>
<dbReference type="PANTHER" id="PTHR31307:SF50">
    <property type="entry name" value="SEQUENCE-SPECIFIC DNA BINDING TRANSCRIPTION FACTOR"/>
    <property type="match status" value="1"/>
</dbReference>
<dbReference type="GO" id="GO:0005634">
    <property type="term" value="C:nucleus"/>
    <property type="evidence" value="ECO:0007669"/>
    <property type="project" value="UniProtKB-SubCell"/>
</dbReference>
<evidence type="ECO:0000256" key="2">
    <source>
        <dbReference type="ARBA" id="ARBA00023015"/>
    </source>
</evidence>
<evidence type="ECO:0000313" key="9">
    <source>
        <dbReference type="EMBL" id="CDP15937.1"/>
    </source>
</evidence>
<name>A0A068V5U4_COFCA</name>
<dbReference type="InterPro" id="IPR044822">
    <property type="entry name" value="Myb_DNA-bind_4"/>
</dbReference>
<organism evidence="9 10">
    <name type="scientific">Coffea canephora</name>
    <name type="common">Robusta coffee</name>
    <dbReference type="NCBI Taxonomy" id="49390"/>
    <lineage>
        <taxon>Eukaryota</taxon>
        <taxon>Viridiplantae</taxon>
        <taxon>Streptophyta</taxon>
        <taxon>Embryophyta</taxon>
        <taxon>Tracheophyta</taxon>
        <taxon>Spermatophyta</taxon>
        <taxon>Magnoliopsida</taxon>
        <taxon>eudicotyledons</taxon>
        <taxon>Gunneridae</taxon>
        <taxon>Pentapetalae</taxon>
        <taxon>asterids</taxon>
        <taxon>lamiids</taxon>
        <taxon>Gentianales</taxon>
        <taxon>Rubiaceae</taxon>
        <taxon>Ixoroideae</taxon>
        <taxon>Gardenieae complex</taxon>
        <taxon>Bertiereae - Coffeeae clade</taxon>
        <taxon>Coffeeae</taxon>
        <taxon>Coffea</taxon>
    </lineage>
</organism>
<dbReference type="AlphaFoldDB" id="A0A068V5U4"/>
<evidence type="ECO:0000256" key="7">
    <source>
        <dbReference type="SAM" id="MobiDB-lite"/>
    </source>
</evidence>